<reference evidence="1 2" key="2">
    <citation type="journal article" date="2013" name="Plant Cell Physiol.">
        <title>Rice Annotation Project Database (RAP-DB): an integrative and interactive database for rice genomics.</title>
        <authorList>
            <person name="Sakai H."/>
            <person name="Lee S.S."/>
            <person name="Tanaka T."/>
            <person name="Numa H."/>
            <person name="Kim J."/>
            <person name="Kawahara Y."/>
            <person name="Wakimoto H."/>
            <person name="Yang C.C."/>
            <person name="Iwamoto M."/>
            <person name="Abe T."/>
            <person name="Yamada Y."/>
            <person name="Muto A."/>
            <person name="Inokuchi H."/>
            <person name="Ikemura T."/>
            <person name="Matsumoto T."/>
            <person name="Sasaki T."/>
            <person name="Itoh T."/>
        </authorList>
    </citation>
    <scope>NUCLEOTIDE SEQUENCE [LARGE SCALE GENOMIC DNA]</scope>
    <source>
        <strain evidence="2">cv. Nipponbare</strain>
    </source>
</reference>
<protein>
    <submittedName>
        <fullName evidence="1">Os06g0588450 protein</fullName>
    </submittedName>
</protein>
<dbReference type="InParanoid" id="A0A0P0WY98"/>
<dbReference type="EMBL" id="AP014962">
    <property type="protein sequence ID" value="BAS98404.1"/>
    <property type="molecule type" value="Genomic_DNA"/>
</dbReference>
<proteinExistence type="predicted"/>
<keyword evidence="2" id="KW-1185">Reference proteome</keyword>
<reference evidence="1 2" key="3">
    <citation type="journal article" date="2013" name="Rice">
        <title>Improvement of the Oryza sativa Nipponbare reference genome using next generation sequence and optical map data.</title>
        <authorList>
            <person name="Kawahara Y."/>
            <person name="de la Bastide M."/>
            <person name="Hamilton J.P."/>
            <person name="Kanamori H."/>
            <person name="McCombie W.R."/>
            <person name="Ouyang S."/>
            <person name="Schwartz D.C."/>
            <person name="Tanaka T."/>
            <person name="Wu J."/>
            <person name="Zhou S."/>
            <person name="Childs K.L."/>
            <person name="Davidson R.M."/>
            <person name="Lin H."/>
            <person name="Quesada-Ocampo L."/>
            <person name="Vaillancourt B."/>
            <person name="Sakai H."/>
            <person name="Lee S.S."/>
            <person name="Kim J."/>
            <person name="Numa H."/>
            <person name="Itoh T."/>
            <person name="Buell C.R."/>
            <person name="Matsumoto T."/>
        </authorList>
    </citation>
    <scope>NUCLEOTIDE SEQUENCE [LARGE SCALE GENOMIC DNA]</scope>
    <source>
        <strain evidence="2">cv. Nipponbare</strain>
    </source>
</reference>
<organism evidence="1 2">
    <name type="scientific">Oryza sativa subsp. japonica</name>
    <name type="common">Rice</name>
    <dbReference type="NCBI Taxonomy" id="39947"/>
    <lineage>
        <taxon>Eukaryota</taxon>
        <taxon>Viridiplantae</taxon>
        <taxon>Streptophyta</taxon>
        <taxon>Embryophyta</taxon>
        <taxon>Tracheophyta</taxon>
        <taxon>Spermatophyta</taxon>
        <taxon>Magnoliopsida</taxon>
        <taxon>Liliopsida</taxon>
        <taxon>Poales</taxon>
        <taxon>Poaceae</taxon>
        <taxon>BOP clade</taxon>
        <taxon>Oryzoideae</taxon>
        <taxon>Oryzeae</taxon>
        <taxon>Oryzinae</taxon>
        <taxon>Oryza</taxon>
        <taxon>Oryza sativa</taxon>
    </lineage>
</organism>
<dbReference type="Gramene" id="Os06t0588450-00">
    <property type="protein sequence ID" value="Os06t0588450-00"/>
    <property type="gene ID" value="Os06g0588450"/>
</dbReference>
<dbReference type="PaxDb" id="39947-A0A0P0WY98"/>
<evidence type="ECO:0000313" key="2">
    <source>
        <dbReference type="Proteomes" id="UP000059680"/>
    </source>
</evidence>
<sequence>ESIALLFQKHEAKKVASCDLPIPPVDEGSSVPAVVDAPIDEDTIYIVI</sequence>
<dbReference type="AlphaFoldDB" id="A0A0P0WY98"/>
<feature type="non-terminal residue" evidence="1">
    <location>
        <position position="1"/>
    </location>
</feature>
<reference evidence="2" key="1">
    <citation type="journal article" date="2005" name="Nature">
        <title>The map-based sequence of the rice genome.</title>
        <authorList>
            <consortium name="International rice genome sequencing project (IRGSP)"/>
            <person name="Matsumoto T."/>
            <person name="Wu J."/>
            <person name="Kanamori H."/>
            <person name="Katayose Y."/>
            <person name="Fujisawa M."/>
            <person name="Namiki N."/>
            <person name="Mizuno H."/>
            <person name="Yamamoto K."/>
            <person name="Antonio B.A."/>
            <person name="Baba T."/>
            <person name="Sakata K."/>
            <person name="Nagamura Y."/>
            <person name="Aoki H."/>
            <person name="Arikawa K."/>
            <person name="Arita K."/>
            <person name="Bito T."/>
            <person name="Chiden Y."/>
            <person name="Fujitsuka N."/>
            <person name="Fukunaka R."/>
            <person name="Hamada M."/>
            <person name="Harada C."/>
            <person name="Hayashi A."/>
            <person name="Hijishita S."/>
            <person name="Honda M."/>
            <person name="Hosokawa S."/>
            <person name="Ichikawa Y."/>
            <person name="Idonuma A."/>
            <person name="Iijima M."/>
            <person name="Ikeda M."/>
            <person name="Ikeno M."/>
            <person name="Ito K."/>
            <person name="Ito S."/>
            <person name="Ito T."/>
            <person name="Ito Y."/>
            <person name="Ito Y."/>
            <person name="Iwabuchi A."/>
            <person name="Kamiya K."/>
            <person name="Karasawa W."/>
            <person name="Kurita K."/>
            <person name="Katagiri S."/>
            <person name="Kikuta A."/>
            <person name="Kobayashi H."/>
            <person name="Kobayashi N."/>
            <person name="Machita K."/>
            <person name="Maehara T."/>
            <person name="Masukawa M."/>
            <person name="Mizubayashi T."/>
            <person name="Mukai Y."/>
            <person name="Nagasaki H."/>
            <person name="Nagata Y."/>
            <person name="Naito S."/>
            <person name="Nakashima M."/>
            <person name="Nakama Y."/>
            <person name="Nakamichi Y."/>
            <person name="Nakamura M."/>
            <person name="Meguro A."/>
            <person name="Negishi M."/>
            <person name="Ohta I."/>
            <person name="Ohta T."/>
            <person name="Okamoto M."/>
            <person name="Ono N."/>
            <person name="Saji S."/>
            <person name="Sakaguchi M."/>
            <person name="Sakai K."/>
            <person name="Shibata M."/>
            <person name="Shimokawa T."/>
            <person name="Song J."/>
            <person name="Takazaki Y."/>
            <person name="Terasawa K."/>
            <person name="Tsugane M."/>
            <person name="Tsuji K."/>
            <person name="Ueda S."/>
            <person name="Waki K."/>
            <person name="Yamagata H."/>
            <person name="Yamamoto M."/>
            <person name="Yamamoto S."/>
            <person name="Yamane H."/>
            <person name="Yoshiki S."/>
            <person name="Yoshihara R."/>
            <person name="Yukawa K."/>
            <person name="Zhong H."/>
            <person name="Yano M."/>
            <person name="Yuan Q."/>
            <person name="Ouyang S."/>
            <person name="Liu J."/>
            <person name="Jones K.M."/>
            <person name="Gansberger K."/>
            <person name="Moffat K."/>
            <person name="Hill J."/>
            <person name="Bera J."/>
            <person name="Fadrosh D."/>
            <person name="Jin S."/>
            <person name="Johri S."/>
            <person name="Kim M."/>
            <person name="Overton L."/>
            <person name="Reardon M."/>
            <person name="Tsitrin T."/>
            <person name="Vuong H."/>
            <person name="Weaver B."/>
            <person name="Ciecko A."/>
            <person name="Tallon L."/>
            <person name="Jackson J."/>
            <person name="Pai G."/>
            <person name="Aken S.V."/>
            <person name="Utterback T."/>
            <person name="Reidmuller S."/>
            <person name="Feldblyum T."/>
            <person name="Hsiao J."/>
            <person name="Zismann V."/>
            <person name="Iobst S."/>
            <person name="de Vazeille A.R."/>
            <person name="Buell C.R."/>
            <person name="Ying K."/>
            <person name="Li Y."/>
            <person name="Lu T."/>
            <person name="Huang Y."/>
            <person name="Zhao Q."/>
            <person name="Feng Q."/>
            <person name="Zhang L."/>
            <person name="Zhu J."/>
            <person name="Weng Q."/>
            <person name="Mu J."/>
            <person name="Lu Y."/>
            <person name="Fan D."/>
            <person name="Liu Y."/>
            <person name="Guan J."/>
            <person name="Zhang Y."/>
            <person name="Yu S."/>
            <person name="Liu X."/>
            <person name="Zhang Y."/>
            <person name="Hong G."/>
            <person name="Han B."/>
            <person name="Choisne N."/>
            <person name="Demange N."/>
            <person name="Orjeda G."/>
            <person name="Samain S."/>
            <person name="Cattolico L."/>
            <person name="Pelletier E."/>
            <person name="Couloux A."/>
            <person name="Segurens B."/>
            <person name="Wincker P."/>
            <person name="D'Hont A."/>
            <person name="Scarpelli C."/>
            <person name="Weissenbach J."/>
            <person name="Salanoubat M."/>
            <person name="Quetier F."/>
            <person name="Yu Y."/>
            <person name="Kim H.R."/>
            <person name="Rambo T."/>
            <person name="Currie J."/>
            <person name="Collura K."/>
            <person name="Luo M."/>
            <person name="Yang T."/>
            <person name="Ammiraju J.S.S."/>
            <person name="Engler F."/>
            <person name="Soderlund C."/>
            <person name="Wing R.A."/>
            <person name="Palmer L.E."/>
            <person name="de la Bastide M."/>
            <person name="Spiegel L."/>
            <person name="Nascimento L."/>
            <person name="Zutavern T."/>
            <person name="O'Shaughnessy A."/>
            <person name="Dike S."/>
            <person name="Dedhia N."/>
            <person name="Preston R."/>
            <person name="Balija V."/>
            <person name="McCombie W.R."/>
            <person name="Chow T."/>
            <person name="Chen H."/>
            <person name="Chung M."/>
            <person name="Chen C."/>
            <person name="Shaw J."/>
            <person name="Wu H."/>
            <person name="Hsiao K."/>
            <person name="Chao Y."/>
            <person name="Chu M."/>
            <person name="Cheng C."/>
            <person name="Hour A."/>
            <person name="Lee P."/>
            <person name="Lin S."/>
            <person name="Lin Y."/>
            <person name="Liou J."/>
            <person name="Liu S."/>
            <person name="Hsing Y."/>
            <person name="Raghuvanshi S."/>
            <person name="Mohanty A."/>
            <person name="Bharti A.K."/>
            <person name="Gaur A."/>
            <person name="Gupta V."/>
            <person name="Kumar D."/>
            <person name="Ravi V."/>
            <person name="Vij S."/>
            <person name="Kapur A."/>
            <person name="Khurana P."/>
            <person name="Khurana P."/>
            <person name="Khurana J.P."/>
            <person name="Tyagi A.K."/>
            <person name="Gaikwad K."/>
            <person name="Singh A."/>
            <person name="Dalal V."/>
            <person name="Srivastava S."/>
            <person name="Dixit A."/>
            <person name="Pal A.K."/>
            <person name="Ghazi I.A."/>
            <person name="Yadav M."/>
            <person name="Pandit A."/>
            <person name="Bhargava A."/>
            <person name="Sureshbabu K."/>
            <person name="Batra K."/>
            <person name="Sharma T.R."/>
            <person name="Mohapatra T."/>
            <person name="Singh N.K."/>
            <person name="Messing J."/>
            <person name="Nelson A.B."/>
            <person name="Fuks G."/>
            <person name="Kavchok S."/>
            <person name="Keizer G."/>
            <person name="Linton E."/>
            <person name="Llaca V."/>
            <person name="Song R."/>
            <person name="Tanyolac B."/>
            <person name="Young S."/>
            <person name="Ho-Il K."/>
            <person name="Hahn J.H."/>
            <person name="Sangsakoo G."/>
            <person name="Vanavichit A."/>
            <person name="de Mattos Luiz.A.T."/>
            <person name="Zimmer P.D."/>
            <person name="Malone G."/>
            <person name="Dellagostin O."/>
            <person name="de Oliveira A.C."/>
            <person name="Bevan M."/>
            <person name="Bancroft I."/>
            <person name="Minx P."/>
            <person name="Cordum H."/>
            <person name="Wilson R."/>
            <person name="Cheng Z."/>
            <person name="Jin W."/>
            <person name="Jiang J."/>
            <person name="Leong S.A."/>
            <person name="Iwama H."/>
            <person name="Gojobori T."/>
            <person name="Itoh T."/>
            <person name="Niimura Y."/>
            <person name="Fujii Y."/>
            <person name="Habara T."/>
            <person name="Sakai H."/>
            <person name="Sato Y."/>
            <person name="Wilson G."/>
            <person name="Kumar K."/>
            <person name="McCouch S."/>
            <person name="Juretic N."/>
            <person name="Hoen D."/>
            <person name="Wright S."/>
            <person name="Bruskiewich R."/>
            <person name="Bureau T."/>
            <person name="Miyao A."/>
            <person name="Hirochika H."/>
            <person name="Nishikawa T."/>
            <person name="Kadowaki K."/>
            <person name="Sugiura M."/>
            <person name="Burr B."/>
            <person name="Sasaki T."/>
        </authorList>
    </citation>
    <scope>NUCLEOTIDE SEQUENCE [LARGE SCALE GENOMIC DNA]</scope>
    <source>
        <strain evidence="2">cv. Nipponbare</strain>
    </source>
</reference>
<name>A0A0P0WY98_ORYSJ</name>
<gene>
    <name evidence="1" type="ordered locus">Os06g0588450</name>
    <name evidence="1" type="ORF">OSNPB_060588450</name>
</gene>
<dbReference type="Proteomes" id="UP000059680">
    <property type="component" value="Chromosome 6"/>
</dbReference>
<accession>A0A0P0WY98</accession>
<evidence type="ECO:0000313" key="1">
    <source>
        <dbReference type="EMBL" id="BAS98404.1"/>
    </source>
</evidence>